<dbReference type="AlphaFoldDB" id="A0A068NWZ8"/>
<dbReference type="Gene3D" id="3.90.76.10">
    <property type="entry name" value="Dipeptide-binding Protein, Domain 1"/>
    <property type="match status" value="1"/>
</dbReference>
<dbReference type="Gene3D" id="3.40.190.10">
    <property type="entry name" value="Periplasmic binding protein-like II"/>
    <property type="match status" value="1"/>
</dbReference>
<keyword evidence="4" id="KW-0732">Signal</keyword>
<keyword evidence="3" id="KW-0813">Transport</keyword>
<dbReference type="PROSITE" id="PS51257">
    <property type="entry name" value="PROKAR_LIPOPROTEIN"/>
    <property type="match status" value="1"/>
</dbReference>
<protein>
    <submittedName>
        <fullName evidence="6">Extracellular solute-binding protein</fullName>
    </submittedName>
</protein>
<evidence type="ECO:0000313" key="6">
    <source>
        <dbReference type="EMBL" id="AIE88033.1"/>
    </source>
</evidence>
<dbReference type="KEGG" id="fgi:OP10G_4665"/>
<evidence type="ECO:0000256" key="2">
    <source>
        <dbReference type="ARBA" id="ARBA00005695"/>
    </source>
</evidence>
<feature type="domain" description="Solute-binding protein family 5" evidence="5">
    <location>
        <begin position="85"/>
        <end position="464"/>
    </location>
</feature>
<evidence type="ECO:0000313" key="7">
    <source>
        <dbReference type="Proteomes" id="UP000027982"/>
    </source>
</evidence>
<dbReference type="GO" id="GO:0042597">
    <property type="term" value="C:periplasmic space"/>
    <property type="evidence" value="ECO:0007669"/>
    <property type="project" value="UniProtKB-ARBA"/>
</dbReference>
<dbReference type="HOGENOM" id="CLU_017028_0_3_0"/>
<dbReference type="CDD" id="cd08504">
    <property type="entry name" value="PBP2_OppA"/>
    <property type="match status" value="1"/>
</dbReference>
<dbReference type="GO" id="GO:0043190">
    <property type="term" value="C:ATP-binding cassette (ABC) transporter complex"/>
    <property type="evidence" value="ECO:0007669"/>
    <property type="project" value="InterPro"/>
</dbReference>
<keyword evidence="7" id="KW-1185">Reference proteome</keyword>
<dbReference type="PIRSF" id="PIRSF002741">
    <property type="entry name" value="MppA"/>
    <property type="match status" value="1"/>
</dbReference>
<evidence type="ECO:0000259" key="5">
    <source>
        <dbReference type="Pfam" id="PF00496"/>
    </source>
</evidence>
<dbReference type="SUPFAM" id="SSF53850">
    <property type="entry name" value="Periplasmic binding protein-like II"/>
    <property type="match status" value="1"/>
</dbReference>
<dbReference type="eggNOG" id="COG4166">
    <property type="taxonomic scope" value="Bacteria"/>
</dbReference>
<proteinExistence type="inferred from homology"/>
<gene>
    <name evidence="6" type="ORF">OP10G_4665</name>
</gene>
<dbReference type="Gene3D" id="3.10.105.10">
    <property type="entry name" value="Dipeptide-binding Protein, Domain 3"/>
    <property type="match status" value="1"/>
</dbReference>
<dbReference type="EMBL" id="CP007139">
    <property type="protein sequence ID" value="AIE88033.1"/>
    <property type="molecule type" value="Genomic_DNA"/>
</dbReference>
<dbReference type="InterPro" id="IPR000914">
    <property type="entry name" value="SBP_5_dom"/>
</dbReference>
<dbReference type="Pfam" id="PF00496">
    <property type="entry name" value="SBP_bac_5"/>
    <property type="match status" value="1"/>
</dbReference>
<dbReference type="GO" id="GO:0015833">
    <property type="term" value="P:peptide transport"/>
    <property type="evidence" value="ECO:0007669"/>
    <property type="project" value="TreeGrafter"/>
</dbReference>
<dbReference type="PANTHER" id="PTHR30290">
    <property type="entry name" value="PERIPLASMIC BINDING COMPONENT OF ABC TRANSPORTER"/>
    <property type="match status" value="1"/>
</dbReference>
<dbReference type="PANTHER" id="PTHR30290:SF10">
    <property type="entry name" value="PERIPLASMIC OLIGOPEPTIDE-BINDING PROTEIN-RELATED"/>
    <property type="match status" value="1"/>
</dbReference>
<dbReference type="Proteomes" id="UP000027982">
    <property type="component" value="Chromosome"/>
</dbReference>
<dbReference type="STRING" id="661478.OP10G_4665"/>
<name>A0A068NWZ8_FIMGI</name>
<accession>A0A068NWZ8</accession>
<dbReference type="InterPro" id="IPR039424">
    <property type="entry name" value="SBP_5"/>
</dbReference>
<dbReference type="InterPro" id="IPR030678">
    <property type="entry name" value="Peptide/Ni-bd"/>
</dbReference>
<dbReference type="GO" id="GO:0030313">
    <property type="term" value="C:cell envelope"/>
    <property type="evidence" value="ECO:0007669"/>
    <property type="project" value="UniProtKB-SubCell"/>
</dbReference>
<comment type="similarity">
    <text evidence="2">Belongs to the bacterial solute-binding protein 5 family.</text>
</comment>
<reference evidence="6 7" key="1">
    <citation type="journal article" date="2014" name="PLoS ONE">
        <title>The first complete genome sequence of the class fimbriimonadia in the phylum armatimonadetes.</title>
        <authorList>
            <person name="Hu Z.Y."/>
            <person name="Wang Y.Z."/>
            <person name="Im W.T."/>
            <person name="Wang S.Y."/>
            <person name="Zhao G.P."/>
            <person name="Zheng H.J."/>
            <person name="Quan Z.X."/>
        </authorList>
    </citation>
    <scope>NUCLEOTIDE SEQUENCE [LARGE SCALE GENOMIC DNA]</scope>
    <source>
        <strain evidence="6">Gsoil 348</strain>
    </source>
</reference>
<organism evidence="6 7">
    <name type="scientific">Fimbriimonas ginsengisoli Gsoil 348</name>
    <dbReference type="NCBI Taxonomy" id="661478"/>
    <lineage>
        <taxon>Bacteria</taxon>
        <taxon>Bacillati</taxon>
        <taxon>Armatimonadota</taxon>
        <taxon>Fimbriimonadia</taxon>
        <taxon>Fimbriimonadales</taxon>
        <taxon>Fimbriimonadaceae</taxon>
        <taxon>Fimbriimonas</taxon>
    </lineage>
</organism>
<evidence type="ECO:0000256" key="4">
    <source>
        <dbReference type="ARBA" id="ARBA00022729"/>
    </source>
</evidence>
<dbReference type="FunFam" id="3.90.76.10:FF:000001">
    <property type="entry name" value="Oligopeptide ABC transporter substrate-binding protein"/>
    <property type="match status" value="1"/>
</dbReference>
<evidence type="ECO:0000256" key="1">
    <source>
        <dbReference type="ARBA" id="ARBA00004196"/>
    </source>
</evidence>
<sequence length="543" mass="60609">MVKASVYNPIDMKWTPVLFLAVVLGLAGCTGGKFSEKSSEGKANILRYPIPEFTKLDPAMVQDGDSIDVIQQVYEGLVKWGEDSKVTPNLAEKWDVSKDGMTYTFHLRKGITFSNGRAVTADDFKYSFERAADPKLASPTTSTYLAAIVGIQDKLNGKASEVAGVKVVDPSTLQIVIDKPRPYFIDDLTYPAAWVVCKESLKDGGEIQQVDQMVGTGPFIAKEFVPTVKITLVANKKYWDTEHSPKLEGIDRPIVKDAVTRLNMFRSGEVDLTRIERQDLVGINNDPKLKDDVKFFDRPSLYYVGLNCQTYKPFTDVRVRRAFAMAIDADDIVKTTLGGVNKVARSILPPSVLGYREKANYIPFDVAKAKQLLAEAGYAGGKGMPPLVLTHRDGQPDVKLVAERVVTMLRQNLGVEATTSMLPWNTYLDVHNKHKLDFFHMRWAADYLDPENFLSTLLASYGNENKINYKNPAFDALCRQGDSFVGEESQRLALYAQAEDMVLQDAPFIPIYFERAAELISPRVKGLRESVFGHLPHTTTRLE</sequence>
<dbReference type="GO" id="GO:1904680">
    <property type="term" value="F:peptide transmembrane transporter activity"/>
    <property type="evidence" value="ECO:0007669"/>
    <property type="project" value="TreeGrafter"/>
</dbReference>
<comment type="subcellular location">
    <subcellularLocation>
        <location evidence="1">Cell envelope</location>
    </subcellularLocation>
</comment>
<evidence type="ECO:0000256" key="3">
    <source>
        <dbReference type="ARBA" id="ARBA00022448"/>
    </source>
</evidence>